<dbReference type="InterPro" id="IPR001650">
    <property type="entry name" value="Helicase_C-like"/>
</dbReference>
<accession>A0ABX0V6P0</accession>
<dbReference type="PANTHER" id="PTHR47961:SF6">
    <property type="entry name" value="DNA-DIRECTED DNA POLYMERASE"/>
    <property type="match status" value="1"/>
</dbReference>
<dbReference type="PROSITE" id="PS51192">
    <property type="entry name" value="HELICASE_ATP_BIND_1"/>
    <property type="match status" value="1"/>
</dbReference>
<dbReference type="Proteomes" id="UP001429580">
    <property type="component" value="Unassembled WGS sequence"/>
</dbReference>
<dbReference type="SUPFAM" id="SSF52540">
    <property type="entry name" value="P-loop containing nucleoside triphosphate hydrolases"/>
    <property type="match status" value="1"/>
</dbReference>
<evidence type="ECO:0000256" key="5">
    <source>
        <dbReference type="SAM" id="MobiDB-lite"/>
    </source>
</evidence>
<keyword evidence="4" id="KW-0067">ATP-binding</keyword>
<evidence type="ECO:0000313" key="8">
    <source>
        <dbReference type="EMBL" id="NIJ60238.1"/>
    </source>
</evidence>
<protein>
    <recommendedName>
        <fullName evidence="10">DEAD/DEAH box helicase</fullName>
    </recommendedName>
</protein>
<evidence type="ECO:0000259" key="7">
    <source>
        <dbReference type="PROSITE" id="PS51194"/>
    </source>
</evidence>
<keyword evidence="3" id="KW-0347">Helicase</keyword>
<dbReference type="EMBL" id="JAASQI010000016">
    <property type="protein sequence ID" value="NIJ60238.1"/>
    <property type="molecule type" value="Genomic_DNA"/>
</dbReference>
<evidence type="ECO:0000256" key="2">
    <source>
        <dbReference type="ARBA" id="ARBA00022801"/>
    </source>
</evidence>
<evidence type="ECO:0000313" key="9">
    <source>
        <dbReference type="Proteomes" id="UP001429580"/>
    </source>
</evidence>
<dbReference type="CDD" id="cd17921">
    <property type="entry name" value="DEXHc_Ski2"/>
    <property type="match status" value="1"/>
</dbReference>
<sequence>MPSEAVINIAERIRADLAGSALSPLQAKLYSQRVRRDMGAEGLPSFSPAELTARLDEACLLLEAAWLERSADEGSAWTHAVKRAAEVLEWISHAALKPAEAPIHLLSAAAYQVAGYPAMALGHLRMMPPGETFSTILREFLRGDFDATLSAVQAFWKVQHDLEAERDLAAWLAGKEDDARPVNLEVLTVRHVVMCIGTICSYLRTGDAALVDRALVKFNALAQSYLHSRDPYSYLLARFCAGAAHRFIDASLWPHIERLADDVNSRTRAALTQFARTAFINRRALVWPAQRAGIDRLATNDSFVLCTPTGSGKTTIATLGAVQSLFAVRPDPFLAENLVLYLVPSRALAAEVETRFAEDLRGIAAEPIVVTGLYGGTDWGPTDAWIQVDQPTVVICTFEKADALLRYLGTLFLDRVRLVVIDEAHMVEQDPNRADSVTDGTSRALRLEQLSARLLRAQDEKNFRIIALSAVAAKAAPAIASWLSSDEDGDPISSTYRSTRQMLGRLEITRSGHFDIRYDLMDGRTLEFEDERTDDRPYVPRPFASVPGGVDSGLGVEKSLRGPTLWAALHLAAERPDGTRPTVMISLTQNVNSFAENCADLLEAWIEAEVPLPNYWSVADDDPHWQSCLAAAADYFTKESFEYRLLVHGIAVHHGQMPGLLARRLKLAIDRGNVQVVIATSTLSEGVNIPVNTLLIPSVHRSNSVLTINEFSNLIGRAGRPGVATEGNALVVLPEREYRGRSRKLVWNRTWEGYEKLVNELKEATDLASTVALSVEEGAANSALAILLERLRGAWEELSGSDNDDEFIEWLEETAVVDGDGGVEGDDSETLLDTLDGLLIAAIQEIEQMRNAGLSADELEAELSALWRRTYAHVAAEEEDRLAQTWLGRGRAITSLYPDPNRRRQLYKTSLPPRSGSILLDRVEKIRNTLQAGMDYAGQTAEQQFQFVRSVIALLDEVPAFRISTKLGRKRTPFTDWEKLLRWWLFKRSLKKQPKPKELGSWFAFVSDNFIYRGNWGLGSLVGVLMDQGDADGPVDALTMDDWPRSGLPWIGFWLKELVNWGTLDPVAAFLLARGNARDRTQAEVDAKDYYAQLEDETPANDKLDPRRVRDWVEARRPPPSSRRTSRDIALDVRLERPARDYRSRQLSVIPLASDDGLSWIDPAGYVVAYCERPADWDNQPSRFRFELSVDRRQVTGESYLPHRREP</sequence>
<name>A0ABX0V6P0_9HYPH</name>
<keyword evidence="1" id="KW-0547">Nucleotide-binding</keyword>
<comment type="caution">
    <text evidence="8">The sequence shown here is derived from an EMBL/GenBank/DDBJ whole genome shotgun (WGS) entry which is preliminary data.</text>
</comment>
<keyword evidence="2" id="KW-0378">Hydrolase</keyword>
<dbReference type="InterPro" id="IPR011545">
    <property type="entry name" value="DEAD/DEAH_box_helicase_dom"/>
</dbReference>
<proteinExistence type="predicted"/>
<dbReference type="PANTHER" id="PTHR47961">
    <property type="entry name" value="DNA POLYMERASE THETA, PUTATIVE (AFU_ORTHOLOGUE AFUA_1G05260)-RELATED"/>
    <property type="match status" value="1"/>
</dbReference>
<feature type="region of interest" description="Disordered" evidence="5">
    <location>
        <begin position="1101"/>
        <end position="1128"/>
    </location>
</feature>
<feature type="compositionally biased region" description="Basic and acidic residues" evidence="5">
    <location>
        <begin position="1101"/>
        <end position="1117"/>
    </location>
</feature>
<dbReference type="SMART" id="SM00487">
    <property type="entry name" value="DEXDc"/>
    <property type="match status" value="1"/>
</dbReference>
<gene>
    <name evidence="8" type="ORF">FHS82_004108</name>
</gene>
<keyword evidence="9" id="KW-1185">Reference proteome</keyword>
<dbReference type="InterPro" id="IPR027417">
    <property type="entry name" value="P-loop_NTPase"/>
</dbReference>
<dbReference type="RefSeq" id="WP_166956420.1">
    <property type="nucleotide sequence ID" value="NZ_JAASQI010000016.1"/>
</dbReference>
<evidence type="ECO:0008006" key="10">
    <source>
        <dbReference type="Google" id="ProtNLM"/>
    </source>
</evidence>
<dbReference type="InterPro" id="IPR014001">
    <property type="entry name" value="Helicase_ATP-bd"/>
</dbReference>
<evidence type="ECO:0000259" key="6">
    <source>
        <dbReference type="PROSITE" id="PS51192"/>
    </source>
</evidence>
<dbReference type="PROSITE" id="PS51194">
    <property type="entry name" value="HELICASE_CTER"/>
    <property type="match status" value="1"/>
</dbReference>
<dbReference type="SMART" id="SM00490">
    <property type="entry name" value="HELICc"/>
    <property type="match status" value="1"/>
</dbReference>
<reference evidence="8 9" key="1">
    <citation type="submission" date="2020-03" db="EMBL/GenBank/DDBJ databases">
        <title>Genomic Encyclopedia of Type Strains, Phase IV (KMG-IV): sequencing the most valuable type-strain genomes for metagenomic binning, comparative biology and taxonomic classification.</title>
        <authorList>
            <person name="Goeker M."/>
        </authorList>
    </citation>
    <scope>NUCLEOTIDE SEQUENCE [LARGE SCALE GENOMIC DNA]</scope>
    <source>
        <strain evidence="8 9">DSM 103870</strain>
    </source>
</reference>
<dbReference type="InterPro" id="IPR050474">
    <property type="entry name" value="Hel308_SKI2-like"/>
</dbReference>
<dbReference type="Pfam" id="PF00270">
    <property type="entry name" value="DEAD"/>
    <property type="match status" value="1"/>
</dbReference>
<evidence type="ECO:0000256" key="4">
    <source>
        <dbReference type="ARBA" id="ARBA00022840"/>
    </source>
</evidence>
<dbReference type="Gene3D" id="3.40.50.300">
    <property type="entry name" value="P-loop containing nucleotide triphosphate hydrolases"/>
    <property type="match status" value="2"/>
</dbReference>
<evidence type="ECO:0000256" key="3">
    <source>
        <dbReference type="ARBA" id="ARBA00022806"/>
    </source>
</evidence>
<feature type="domain" description="Helicase ATP-binding" evidence="6">
    <location>
        <begin position="294"/>
        <end position="490"/>
    </location>
</feature>
<evidence type="ECO:0000256" key="1">
    <source>
        <dbReference type="ARBA" id="ARBA00022741"/>
    </source>
</evidence>
<feature type="domain" description="Helicase C-terminal" evidence="7">
    <location>
        <begin position="601"/>
        <end position="765"/>
    </location>
</feature>
<organism evidence="8 9">
    <name type="scientific">Pseudochelatococcus lubricantis</name>
    <dbReference type="NCBI Taxonomy" id="1538102"/>
    <lineage>
        <taxon>Bacteria</taxon>
        <taxon>Pseudomonadati</taxon>
        <taxon>Pseudomonadota</taxon>
        <taxon>Alphaproteobacteria</taxon>
        <taxon>Hyphomicrobiales</taxon>
        <taxon>Chelatococcaceae</taxon>
        <taxon>Pseudochelatococcus</taxon>
    </lineage>
</organism>